<evidence type="ECO:0000256" key="1">
    <source>
        <dbReference type="SAM" id="MobiDB-lite"/>
    </source>
</evidence>
<dbReference type="EMBL" id="JAKLMC020000066">
    <property type="protein sequence ID" value="KAK5947798.1"/>
    <property type="molecule type" value="Genomic_DNA"/>
</dbReference>
<protein>
    <submittedName>
        <fullName evidence="2">Uncharacterized protein</fullName>
    </submittedName>
</protein>
<sequence>MASQMENELSGPFARIVEIVEAHYANRGTDVDEIKQSINRFLFRLRVVLGRLDPLRAPLDTLCLTQDPADLSDNDLICMVDADLYLPSSEGFRDPLDLNDHHAEEASETIREDLNTVFSAPSSLATPSSRRSSPDGPDWPPLATPSDNALGGQIDTAKFSLATSTHDRDGGNNQYTVQPRSIAGTQRKHHHRSESVQKRRQCSRIVIAKSMASAAFPVVETTPDTRDLHNRLSPKYSRHAALLEYMFAETANTATFAHFKGALQLTRSHKQIRLPHRSGGLVPLMRALEQIEDGQSALSLYRSMALLRVCMCHAEVLHKIGRDRSSLQSKLREGKRGKTNASRALDVLAHEARTSANLEEDEKQSRKRIQNHLAAGRSWSTLCKTMGAGILVLIPRVAPSLYVISGFPLLCLTKLLQG</sequence>
<dbReference type="Proteomes" id="UP001316803">
    <property type="component" value="Unassembled WGS sequence"/>
</dbReference>
<feature type="compositionally biased region" description="Low complexity" evidence="1">
    <location>
        <begin position="119"/>
        <end position="136"/>
    </location>
</feature>
<proteinExistence type="predicted"/>
<organism evidence="2 3">
    <name type="scientific">Knufia fluminis</name>
    <dbReference type="NCBI Taxonomy" id="191047"/>
    <lineage>
        <taxon>Eukaryota</taxon>
        <taxon>Fungi</taxon>
        <taxon>Dikarya</taxon>
        <taxon>Ascomycota</taxon>
        <taxon>Pezizomycotina</taxon>
        <taxon>Eurotiomycetes</taxon>
        <taxon>Chaetothyriomycetidae</taxon>
        <taxon>Chaetothyriales</taxon>
        <taxon>Trichomeriaceae</taxon>
        <taxon>Knufia</taxon>
    </lineage>
</organism>
<reference evidence="2 3" key="1">
    <citation type="submission" date="2022-12" db="EMBL/GenBank/DDBJ databases">
        <title>Genomic features and morphological characterization of a novel Knufia sp. strain isolated from spacecraft assembly facility.</title>
        <authorList>
            <person name="Teixeira M."/>
            <person name="Chander A.M."/>
            <person name="Stajich J.E."/>
            <person name="Venkateswaran K."/>
        </authorList>
    </citation>
    <scope>NUCLEOTIDE SEQUENCE [LARGE SCALE GENOMIC DNA]</scope>
    <source>
        <strain evidence="2 3">FJI-L2-BK-P2</strain>
    </source>
</reference>
<accession>A0AAN8EC52</accession>
<evidence type="ECO:0000313" key="2">
    <source>
        <dbReference type="EMBL" id="KAK5947798.1"/>
    </source>
</evidence>
<comment type="caution">
    <text evidence="2">The sequence shown here is derived from an EMBL/GenBank/DDBJ whole genome shotgun (WGS) entry which is preliminary data.</text>
</comment>
<evidence type="ECO:0000313" key="3">
    <source>
        <dbReference type="Proteomes" id="UP001316803"/>
    </source>
</evidence>
<keyword evidence="3" id="KW-1185">Reference proteome</keyword>
<feature type="region of interest" description="Disordered" evidence="1">
    <location>
        <begin position="111"/>
        <end position="151"/>
    </location>
</feature>
<name>A0AAN8EC52_9EURO</name>
<dbReference type="AlphaFoldDB" id="A0AAN8EC52"/>
<gene>
    <name evidence="2" type="ORF">OHC33_011168</name>
</gene>